<dbReference type="AlphaFoldDB" id="A0A1G2T587"/>
<accession>A0A1G2T587</accession>
<comment type="caution">
    <text evidence="2">The sequence shown here is derived from an EMBL/GenBank/DDBJ whole genome shotgun (WGS) entry which is preliminary data.</text>
</comment>
<organism evidence="2 3">
    <name type="scientific">Candidatus Zambryskibacteria bacterium RIFCSPHIGHO2_01_FULL_46_30</name>
    <dbReference type="NCBI Taxonomy" id="1802739"/>
    <lineage>
        <taxon>Bacteria</taxon>
        <taxon>Candidatus Zambryskiibacteriota</taxon>
    </lineage>
</organism>
<dbReference type="EMBL" id="MHVI01000007">
    <property type="protein sequence ID" value="OHA92456.1"/>
    <property type="molecule type" value="Genomic_DNA"/>
</dbReference>
<name>A0A1G2T587_9BACT</name>
<proteinExistence type="predicted"/>
<evidence type="ECO:0000313" key="3">
    <source>
        <dbReference type="Proteomes" id="UP000177746"/>
    </source>
</evidence>
<dbReference type="Pfam" id="PF21694">
    <property type="entry name" value="DNA_pol3_delta_C"/>
    <property type="match status" value="1"/>
</dbReference>
<gene>
    <name evidence="2" type="ORF">A2665_00505</name>
</gene>
<protein>
    <recommendedName>
        <fullName evidence="1">DNA polymerase III delta subunit-like C-terminal domain-containing protein</fullName>
    </recommendedName>
</protein>
<evidence type="ECO:0000259" key="1">
    <source>
        <dbReference type="Pfam" id="PF21694"/>
    </source>
</evidence>
<reference evidence="2 3" key="1">
    <citation type="journal article" date="2016" name="Nat. Commun.">
        <title>Thousands of microbial genomes shed light on interconnected biogeochemical processes in an aquifer system.</title>
        <authorList>
            <person name="Anantharaman K."/>
            <person name="Brown C.T."/>
            <person name="Hug L.A."/>
            <person name="Sharon I."/>
            <person name="Castelle C.J."/>
            <person name="Probst A.J."/>
            <person name="Thomas B.C."/>
            <person name="Singh A."/>
            <person name="Wilkins M.J."/>
            <person name="Karaoz U."/>
            <person name="Brodie E.L."/>
            <person name="Williams K.H."/>
            <person name="Hubbard S.S."/>
            <person name="Banfield J.F."/>
        </authorList>
    </citation>
    <scope>NUCLEOTIDE SEQUENCE [LARGE SCALE GENOMIC DNA]</scope>
</reference>
<evidence type="ECO:0000313" key="2">
    <source>
        <dbReference type="EMBL" id="OHA92456.1"/>
    </source>
</evidence>
<dbReference type="InterPro" id="IPR048466">
    <property type="entry name" value="DNA_pol3_delta-like_C"/>
</dbReference>
<sequence>MTEEFYHKDIFGTVVDMNLTGEERSDLNTRSQGLTLVSRREFNIFALTDALGARQRKEAWILYQQALEAGLTPEEIFFKIVWQVKSMLIASRTRNVGETEMKAFPYNKAKSFLKNFKSGELKKLSESLVVGYHRARRGEVEIETLVEKLLLGL</sequence>
<feature type="domain" description="DNA polymerase III delta subunit-like C-terminal" evidence="1">
    <location>
        <begin position="43"/>
        <end position="151"/>
    </location>
</feature>
<dbReference type="Proteomes" id="UP000177746">
    <property type="component" value="Unassembled WGS sequence"/>
</dbReference>
<dbReference type="Gene3D" id="1.20.272.10">
    <property type="match status" value="1"/>
</dbReference>